<evidence type="ECO:0000256" key="1">
    <source>
        <dbReference type="SAM" id="MobiDB-lite"/>
    </source>
</evidence>
<keyword evidence="3" id="KW-1185">Reference proteome</keyword>
<accession>A0A371XHU3</accession>
<dbReference type="EMBL" id="QURN01000003">
    <property type="protein sequence ID" value="RFC68796.1"/>
    <property type="molecule type" value="Genomic_DNA"/>
</dbReference>
<protein>
    <submittedName>
        <fullName evidence="2">Uncharacterized protein</fullName>
    </submittedName>
</protein>
<feature type="region of interest" description="Disordered" evidence="1">
    <location>
        <begin position="30"/>
        <end position="62"/>
    </location>
</feature>
<gene>
    <name evidence="2" type="ORF">DY251_03945</name>
</gene>
<sequence length="154" mass="14954">MERRSSNDIRYLLLTFGAVGSDRVDGGIVGSTGSSGGISGRSGGMSGGSCGMGGGSEGMSGGGSKGNIDDCFGGGMGRFIGGNIGEIGGGIGVTIGGGAGYARGKGGFMQFNRIVTSQPLLNRGSAGVDASGSAGVDALVCYVLGSPFDSRHNQ</sequence>
<comment type="caution">
    <text evidence="2">The sequence shown here is derived from an EMBL/GenBank/DDBJ whole genome shotgun (WGS) entry which is preliminary data.</text>
</comment>
<reference evidence="3" key="1">
    <citation type="submission" date="2018-08" db="EMBL/GenBank/DDBJ databases">
        <authorList>
            <person name="Im W.T."/>
        </authorList>
    </citation>
    <scope>NUCLEOTIDE SEQUENCE [LARGE SCALE GENOMIC DNA]</scope>
    <source>
        <strain evidence="3">LA-28</strain>
    </source>
</reference>
<dbReference type="Proteomes" id="UP000262379">
    <property type="component" value="Unassembled WGS sequence"/>
</dbReference>
<evidence type="ECO:0000313" key="2">
    <source>
        <dbReference type="EMBL" id="RFC68796.1"/>
    </source>
</evidence>
<name>A0A371XHU3_9HYPH</name>
<evidence type="ECO:0000313" key="3">
    <source>
        <dbReference type="Proteomes" id="UP000262379"/>
    </source>
</evidence>
<dbReference type="AlphaFoldDB" id="A0A371XHU3"/>
<organism evidence="2 3">
    <name type="scientific">Mesorhizobium denitrificans</name>
    <dbReference type="NCBI Taxonomy" id="2294114"/>
    <lineage>
        <taxon>Bacteria</taxon>
        <taxon>Pseudomonadati</taxon>
        <taxon>Pseudomonadota</taxon>
        <taxon>Alphaproteobacteria</taxon>
        <taxon>Hyphomicrobiales</taxon>
        <taxon>Phyllobacteriaceae</taxon>
        <taxon>Mesorhizobium</taxon>
    </lineage>
</organism>
<proteinExistence type="predicted"/>